<accession>A0A834IIJ8</accession>
<dbReference type="Proteomes" id="UP000625711">
    <property type="component" value="Unassembled WGS sequence"/>
</dbReference>
<dbReference type="Pfam" id="PF12171">
    <property type="entry name" value="zf-C2H2_jaz"/>
    <property type="match status" value="1"/>
</dbReference>
<organism evidence="6 7">
    <name type="scientific">Rhynchophorus ferrugineus</name>
    <name type="common">Red palm weevil</name>
    <name type="synonym">Curculio ferrugineus</name>
    <dbReference type="NCBI Taxonomy" id="354439"/>
    <lineage>
        <taxon>Eukaryota</taxon>
        <taxon>Metazoa</taxon>
        <taxon>Ecdysozoa</taxon>
        <taxon>Arthropoda</taxon>
        <taxon>Hexapoda</taxon>
        <taxon>Insecta</taxon>
        <taxon>Pterygota</taxon>
        <taxon>Neoptera</taxon>
        <taxon>Endopterygota</taxon>
        <taxon>Coleoptera</taxon>
        <taxon>Polyphaga</taxon>
        <taxon>Cucujiformia</taxon>
        <taxon>Curculionidae</taxon>
        <taxon>Dryophthorinae</taxon>
        <taxon>Rhynchophorus</taxon>
    </lineage>
</organism>
<dbReference type="InterPro" id="IPR022755">
    <property type="entry name" value="Znf_C2H2_jaz"/>
</dbReference>
<protein>
    <recommendedName>
        <fullName evidence="5">C2H2-type domain-containing protein</fullName>
    </recommendedName>
</protein>
<keyword evidence="1" id="KW-0479">Metal-binding</keyword>
<keyword evidence="3" id="KW-0862">Zinc</keyword>
<feature type="compositionally biased region" description="Polar residues" evidence="4">
    <location>
        <begin position="1060"/>
        <end position="1071"/>
    </location>
</feature>
<dbReference type="GO" id="GO:0008270">
    <property type="term" value="F:zinc ion binding"/>
    <property type="evidence" value="ECO:0007669"/>
    <property type="project" value="UniProtKB-KW"/>
</dbReference>
<feature type="compositionally biased region" description="Basic and acidic residues" evidence="4">
    <location>
        <begin position="1246"/>
        <end position="1256"/>
    </location>
</feature>
<feature type="compositionally biased region" description="Polar residues" evidence="4">
    <location>
        <begin position="578"/>
        <end position="599"/>
    </location>
</feature>
<evidence type="ECO:0000259" key="5">
    <source>
        <dbReference type="PROSITE" id="PS00028"/>
    </source>
</evidence>
<comment type="caution">
    <text evidence="6">The sequence shown here is derived from an EMBL/GenBank/DDBJ whole genome shotgun (WGS) entry which is preliminary data.</text>
</comment>
<feature type="region of interest" description="Disordered" evidence="4">
    <location>
        <begin position="987"/>
        <end position="1086"/>
    </location>
</feature>
<feature type="region of interest" description="Disordered" evidence="4">
    <location>
        <begin position="494"/>
        <end position="626"/>
    </location>
</feature>
<dbReference type="InterPro" id="IPR013087">
    <property type="entry name" value="Znf_C2H2_type"/>
</dbReference>
<feature type="compositionally biased region" description="Basic residues" evidence="4">
    <location>
        <begin position="993"/>
        <end position="1005"/>
    </location>
</feature>
<feature type="compositionally biased region" description="Low complexity" evidence="4">
    <location>
        <begin position="1029"/>
        <end position="1040"/>
    </location>
</feature>
<dbReference type="SMART" id="SM00451">
    <property type="entry name" value="ZnF_U1"/>
    <property type="match status" value="5"/>
</dbReference>
<dbReference type="InterPro" id="IPR003604">
    <property type="entry name" value="Matrin/U1-like-C_Znf_C2H2"/>
</dbReference>
<feature type="region of interest" description="Disordered" evidence="4">
    <location>
        <begin position="1230"/>
        <end position="1276"/>
    </location>
</feature>
<dbReference type="GO" id="GO:0003676">
    <property type="term" value="F:nucleic acid binding"/>
    <property type="evidence" value="ECO:0007669"/>
    <property type="project" value="InterPro"/>
</dbReference>
<dbReference type="PROSITE" id="PS00028">
    <property type="entry name" value="ZINC_FINGER_C2H2_1"/>
    <property type="match status" value="1"/>
</dbReference>
<proteinExistence type="predicted"/>
<feature type="compositionally biased region" description="Basic and acidic residues" evidence="4">
    <location>
        <begin position="1041"/>
        <end position="1050"/>
    </location>
</feature>
<evidence type="ECO:0000313" key="6">
    <source>
        <dbReference type="EMBL" id="KAF7281525.1"/>
    </source>
</evidence>
<name>A0A834IIJ8_RHYFE</name>
<evidence type="ECO:0000256" key="1">
    <source>
        <dbReference type="ARBA" id="ARBA00022723"/>
    </source>
</evidence>
<gene>
    <name evidence="6" type="ORF">GWI33_004561</name>
</gene>
<keyword evidence="7" id="KW-1185">Reference proteome</keyword>
<reference evidence="6" key="1">
    <citation type="submission" date="2020-08" db="EMBL/GenBank/DDBJ databases">
        <title>Genome sequencing and assembly of the red palm weevil Rhynchophorus ferrugineus.</title>
        <authorList>
            <person name="Dias G.B."/>
            <person name="Bergman C.M."/>
            <person name="Manee M."/>
        </authorList>
    </citation>
    <scope>NUCLEOTIDE SEQUENCE</scope>
    <source>
        <strain evidence="6">AA-2017</strain>
        <tissue evidence="6">Whole larva</tissue>
    </source>
</reference>
<feature type="region of interest" description="Disordered" evidence="4">
    <location>
        <begin position="925"/>
        <end position="944"/>
    </location>
</feature>
<feature type="compositionally biased region" description="Polar residues" evidence="4">
    <location>
        <begin position="926"/>
        <end position="936"/>
    </location>
</feature>
<evidence type="ECO:0000313" key="7">
    <source>
        <dbReference type="Proteomes" id="UP000625711"/>
    </source>
</evidence>
<evidence type="ECO:0000256" key="2">
    <source>
        <dbReference type="ARBA" id="ARBA00022771"/>
    </source>
</evidence>
<feature type="compositionally biased region" description="Basic residues" evidence="4">
    <location>
        <begin position="564"/>
        <end position="577"/>
    </location>
</feature>
<feature type="compositionally biased region" description="Polar residues" evidence="4">
    <location>
        <begin position="611"/>
        <end position="626"/>
    </location>
</feature>
<feature type="compositionally biased region" description="Low complexity" evidence="4">
    <location>
        <begin position="1230"/>
        <end position="1245"/>
    </location>
</feature>
<feature type="compositionally biased region" description="Basic and acidic residues" evidence="4">
    <location>
        <begin position="1072"/>
        <end position="1082"/>
    </location>
</feature>
<feature type="compositionally biased region" description="Polar residues" evidence="4">
    <location>
        <begin position="528"/>
        <end position="544"/>
    </location>
</feature>
<evidence type="ECO:0000256" key="3">
    <source>
        <dbReference type="ARBA" id="ARBA00022833"/>
    </source>
</evidence>
<feature type="domain" description="C2H2-type" evidence="5">
    <location>
        <begin position="863"/>
        <end position="885"/>
    </location>
</feature>
<evidence type="ECO:0000256" key="4">
    <source>
        <dbReference type="SAM" id="MobiDB-lite"/>
    </source>
</evidence>
<dbReference type="EMBL" id="JAACXV010000237">
    <property type="protein sequence ID" value="KAF7281525.1"/>
    <property type="molecule type" value="Genomic_DNA"/>
</dbReference>
<keyword evidence="2" id="KW-0863">Zinc-finger</keyword>
<sequence>MQDFIAAQDAESFARAYRIHTGRRLRYYGDSDCDSDDSYESSEFPKFPDLTEEEMERLRPPPYTMEEIQRNLVVIGPKEPDLENATKLITVADNLSKLITKNKCYICTVTVTEFNKHYNCPEHCNSVLKWLNEELSKFMLYNEENIYLVYCVICNVPLEGTDYSKNHYEQQDHKQNIPKFCSYCFCTPIDMQAHVTGNGHQMKVMLFKKDQKTVLSKLRTLLDVNVSDLFQQNDKIDTEDWSIENKPRRAAEDIAAELKTLILSSKCLICNKNTIDRRTGHYKCNVHYKNVTEWLNRKLSEYLLSPEDNFKLIFCIQCNLPLQGTNNSKSHYISKSHIKNAKSFCEVCSKVAINTPEHILSKKHLHNLEKAVEKSQNNTHFDDKNFPALVESKTKQSKNVEAWQESQVSSCKKTYSDAVSVLTPSTLPDQCSRAQSKTIVASPQKSPNKSQLETLQVTSQKATVQSSNPQSKITASPLKSNVQEEVEFLEVTYKRTSDRSSKAQAKTAVAANSPPKSPKKKQPKISQVTSEKTADQTSQAQSKTVVAANPPKSSNEKSQSKKQVTSKKKTGKSKKTKAPTSVKNEIQSKNSQVTSAQPTDKSKETKAVVPPTSSNQSKDSQITSAQPTVLDQHRKIALILDTLRSLMTTRFCILCQKLVTQDFLSHYFLSPHSRRVEIWLTNIMKENKIKLDFYLSFCGACNEVLDGTMQSLQHYNSESHKKAANKYCMTCRKRTEDPLRHMRDEEHLKLNNLRTVANIQKRVAHSNMLTFQVIEKVKASLQDITTPVCSICSDGQDVNHLMTSQHVTNVRLWIQAKYNQPNVGHMPLYIFLQSVYCERCCIIPKEGDMSHYLGDEHKRVLYCPFCIRWFPSSHDLNAHNKSKKHIANLVIPNKFIGSPSEGLPEDLTNRNKVSAAGNVQLVVEVPTSSGSQGSDSKNGDIVKTLPKNSSIDVASNTKTKLKAEHDTGLSNTVATTNNVLDKATVTDEVSCPSKKKKRKKKKSKSVLKGNSPKPEPLDKIDVHKAVTASTSSSNESTPSKNSEDTDDRKSTSPLVRVSKDNSLVDTTLRHQGTNEHSLRTDNPDDTNVVENNVTESRAVSNGILESAKTDSSASYILPVSQNNLIAKNDTDLTGAVLEHATSISNSKPITLAENTDVLYCASIDLTKLDTLSPKKSENSFSSKDNIDVAGSRDNVEDFLYITLDNVDNSIETRTMVEHFLGTKVQIMNTNNPLSSSSLRSNVNSVTKEDDVLREETQPASPAPQPKKPSQDQPSTRNLRTDIKNELMKLVHNIYGSNSIPQDLSLLLIKEINQSFSRNWSKWNVVSWFASKAGCENRQVVEALYNELRT</sequence>
<feature type="compositionally biased region" description="Basic and acidic residues" evidence="4">
    <location>
        <begin position="1015"/>
        <end position="1024"/>
    </location>
</feature>